<evidence type="ECO:0000313" key="2">
    <source>
        <dbReference type="Proteomes" id="UP000326570"/>
    </source>
</evidence>
<keyword evidence="2" id="KW-1185">Reference proteome</keyword>
<gene>
    <name evidence="1" type="ORF">F0P94_13605</name>
</gene>
<name>A0A5N1IUV1_9BACT</name>
<organism evidence="1 2">
    <name type="scientific">Adhaeribacter soli</name>
    <dbReference type="NCBI Taxonomy" id="2607655"/>
    <lineage>
        <taxon>Bacteria</taxon>
        <taxon>Pseudomonadati</taxon>
        <taxon>Bacteroidota</taxon>
        <taxon>Cytophagia</taxon>
        <taxon>Cytophagales</taxon>
        <taxon>Hymenobacteraceae</taxon>
        <taxon>Adhaeribacter</taxon>
    </lineage>
</organism>
<protein>
    <recommendedName>
        <fullName evidence="3">T9SS type A sorting domain-containing protein</fullName>
    </recommendedName>
</protein>
<reference evidence="1 2" key="1">
    <citation type="submission" date="2019-09" db="EMBL/GenBank/DDBJ databases">
        <title>Genome sequence of Adhaeribacter sp. M2.</title>
        <authorList>
            <person name="Srinivasan S."/>
        </authorList>
    </citation>
    <scope>NUCLEOTIDE SEQUENCE [LARGE SCALE GENOMIC DNA]</scope>
    <source>
        <strain evidence="1 2">M2</strain>
    </source>
</reference>
<evidence type="ECO:0000313" key="1">
    <source>
        <dbReference type="EMBL" id="KAA9331830.1"/>
    </source>
</evidence>
<dbReference type="EMBL" id="VTWT01000007">
    <property type="protein sequence ID" value="KAA9331830.1"/>
    <property type="molecule type" value="Genomic_DNA"/>
</dbReference>
<accession>A0A5N1IUV1</accession>
<comment type="caution">
    <text evidence="1">The sequence shown here is derived from an EMBL/GenBank/DDBJ whole genome shotgun (WGS) entry which is preliminary data.</text>
</comment>
<dbReference type="AlphaFoldDB" id="A0A5N1IUV1"/>
<evidence type="ECO:0008006" key="3">
    <source>
        <dbReference type="Google" id="ProtNLM"/>
    </source>
</evidence>
<sequence length="169" mass="18660">MKKLIPFLGLLFLTACDKKEEEVTVQTSGPDVPLVTGFEYRDELGTPVLHVGLPNIKIQESNISLTCYPNPTQDRLNIILGYSYSTPVDSNAVKHIWITAARIDATQPQLNFAGSYTPATSGQPLIEYKNLPPHTNNIKADLSALPAGAYRVYAQIGNVLLWDNIHLQK</sequence>
<proteinExistence type="predicted"/>
<dbReference type="Proteomes" id="UP000326570">
    <property type="component" value="Unassembled WGS sequence"/>
</dbReference>
<dbReference type="RefSeq" id="WP_150904439.1">
    <property type="nucleotide sequence ID" value="NZ_VTWT01000007.1"/>
</dbReference>
<dbReference type="PROSITE" id="PS51257">
    <property type="entry name" value="PROKAR_LIPOPROTEIN"/>
    <property type="match status" value="1"/>
</dbReference>